<feature type="non-terminal residue" evidence="2">
    <location>
        <position position="1"/>
    </location>
</feature>
<dbReference type="AlphaFoldDB" id="A0A0R0AS57"/>
<dbReference type="PANTHER" id="PTHR35037">
    <property type="entry name" value="C-TERMINAL REGION OF AIDA-LIKE PROTEIN"/>
    <property type="match status" value="1"/>
</dbReference>
<comment type="caution">
    <text evidence="2">The sequence shown here is derived from an EMBL/GenBank/DDBJ whole genome shotgun (WGS) entry which is preliminary data.</text>
</comment>
<evidence type="ECO:0000313" key="3">
    <source>
        <dbReference type="Proteomes" id="UP000051802"/>
    </source>
</evidence>
<dbReference type="NCBIfam" id="TIGR01414">
    <property type="entry name" value="autotrans_barl"/>
    <property type="match status" value="1"/>
</dbReference>
<protein>
    <recommendedName>
        <fullName evidence="1">Autotransporter domain-containing protein</fullName>
    </recommendedName>
</protein>
<dbReference type="SUPFAM" id="SSF103515">
    <property type="entry name" value="Autotransporter"/>
    <property type="match status" value="1"/>
</dbReference>
<organism evidence="2 3">
    <name type="scientific">Stenotrophomonas panacihumi</name>
    <dbReference type="NCBI Taxonomy" id="676599"/>
    <lineage>
        <taxon>Bacteria</taxon>
        <taxon>Pseudomonadati</taxon>
        <taxon>Pseudomonadota</taxon>
        <taxon>Gammaproteobacteria</taxon>
        <taxon>Lysobacterales</taxon>
        <taxon>Lysobacteraceae</taxon>
        <taxon>Stenotrophomonas</taxon>
    </lineage>
</organism>
<dbReference type="RefSeq" id="WP_057642927.1">
    <property type="nucleotide sequence ID" value="NZ_LLXU01000020.1"/>
</dbReference>
<dbReference type="GO" id="GO:0019867">
    <property type="term" value="C:outer membrane"/>
    <property type="evidence" value="ECO:0007669"/>
    <property type="project" value="InterPro"/>
</dbReference>
<gene>
    <name evidence="2" type="ORF">ARC20_17455</name>
</gene>
<evidence type="ECO:0000259" key="1">
    <source>
        <dbReference type="PROSITE" id="PS51208"/>
    </source>
</evidence>
<evidence type="ECO:0000313" key="2">
    <source>
        <dbReference type="EMBL" id="KRG48016.1"/>
    </source>
</evidence>
<dbReference type="InterPro" id="IPR005546">
    <property type="entry name" value="Autotransporte_beta"/>
</dbReference>
<keyword evidence="3" id="KW-1185">Reference proteome</keyword>
<dbReference type="PRINTS" id="PR01484">
    <property type="entry name" value="PRTACTNFAMLY"/>
</dbReference>
<dbReference type="InterPro" id="IPR036709">
    <property type="entry name" value="Autotransporte_beta_dom_sf"/>
</dbReference>
<proteinExistence type="predicted"/>
<dbReference type="STRING" id="676599.ARC20_17455"/>
<dbReference type="Gene3D" id="2.40.128.130">
    <property type="entry name" value="Autotransporter beta-domain"/>
    <property type="match status" value="1"/>
</dbReference>
<dbReference type="PANTHER" id="PTHR35037:SF3">
    <property type="entry name" value="C-TERMINAL REGION OF AIDA-LIKE PROTEIN"/>
    <property type="match status" value="1"/>
</dbReference>
<reference evidence="2 3" key="1">
    <citation type="submission" date="2015-10" db="EMBL/GenBank/DDBJ databases">
        <title>Genome sequencing and analysis of members of genus Stenotrophomonas.</title>
        <authorList>
            <person name="Patil P.P."/>
            <person name="Midha S."/>
            <person name="Patil P.B."/>
        </authorList>
    </citation>
    <scope>NUCLEOTIDE SEQUENCE [LARGE SCALE GENOMIC DNA]</scope>
    <source>
        <strain evidence="2 3">JCM 16536</strain>
    </source>
</reference>
<dbReference type="Pfam" id="PF03797">
    <property type="entry name" value="Autotransporter"/>
    <property type="match status" value="1"/>
</dbReference>
<name>A0A0R0AS57_9GAMM</name>
<accession>A0A0R0AS57</accession>
<dbReference type="InterPro" id="IPR051551">
    <property type="entry name" value="Autotransporter_adhesion"/>
</dbReference>
<dbReference type="InterPro" id="IPR006315">
    <property type="entry name" value="OM_autotransptr_brl_dom"/>
</dbReference>
<feature type="domain" description="Autotransporter" evidence="1">
    <location>
        <begin position="1"/>
        <end position="157"/>
    </location>
</feature>
<dbReference type="Proteomes" id="UP000051802">
    <property type="component" value="Unassembled WGS sequence"/>
</dbReference>
<dbReference type="PROSITE" id="PS51208">
    <property type="entry name" value="AUTOTRANSPORTER"/>
    <property type="match status" value="1"/>
</dbReference>
<sequence>YPVSTDANVVSASVETGYPWQVGERWQLEPQAQVIWSRVQVDNFSDPLGEIEYDDASSVTWRLGARLIGDFDDTRGSHYRPFLRLNVIHTPDGDDRARFDDIAVANARGATAWQFGVGLSAGISESAQLYTTVDYTADLDGGRQRILTGRLGVRWVW</sequence>
<dbReference type="EMBL" id="LLXU01000020">
    <property type="protein sequence ID" value="KRG48016.1"/>
    <property type="molecule type" value="Genomic_DNA"/>
</dbReference>
<dbReference type="InterPro" id="IPR003991">
    <property type="entry name" value="Pertactin_virulence_factor"/>
</dbReference>
<dbReference type="OrthoDB" id="6053567at2"/>